<name>A0A314KZ95_NICAT</name>
<dbReference type="Gramene" id="OIT34054">
    <property type="protein sequence ID" value="OIT34054"/>
    <property type="gene ID" value="A4A49_23185"/>
</dbReference>
<proteinExistence type="predicted"/>
<keyword evidence="3" id="KW-0812">Transmembrane</keyword>
<dbReference type="AlphaFoldDB" id="A0A314KZ95"/>
<keyword evidence="3" id="KW-1133">Transmembrane helix</keyword>
<dbReference type="GO" id="GO:0005886">
    <property type="term" value="C:plasma membrane"/>
    <property type="evidence" value="ECO:0007669"/>
    <property type="project" value="TreeGrafter"/>
</dbReference>
<dbReference type="PANTHER" id="PTHR31234">
    <property type="entry name" value="LATE EMBRYOGENESIS ABUNDANT (LEA) HYDROXYPROLINE-RICH GLYCOPROTEIN FAMILY"/>
    <property type="match status" value="1"/>
</dbReference>
<accession>A0A314KZ95</accession>
<evidence type="ECO:0000313" key="5">
    <source>
        <dbReference type="Proteomes" id="UP000187609"/>
    </source>
</evidence>
<gene>
    <name evidence="4" type="ORF">A4A49_23185</name>
</gene>
<evidence type="ECO:0008006" key="6">
    <source>
        <dbReference type="Google" id="ProtNLM"/>
    </source>
</evidence>
<evidence type="ECO:0000256" key="1">
    <source>
        <dbReference type="ARBA" id="ARBA00004370"/>
    </source>
</evidence>
<evidence type="ECO:0000256" key="3">
    <source>
        <dbReference type="SAM" id="Phobius"/>
    </source>
</evidence>
<evidence type="ECO:0000256" key="2">
    <source>
        <dbReference type="ARBA" id="ARBA00023136"/>
    </source>
</evidence>
<comment type="subcellular location">
    <subcellularLocation>
        <location evidence="1">Membrane</location>
    </subcellularLocation>
</comment>
<feature type="transmembrane region" description="Helical" evidence="3">
    <location>
        <begin position="103"/>
        <end position="122"/>
    </location>
</feature>
<dbReference type="GO" id="GO:0098542">
    <property type="term" value="P:defense response to other organism"/>
    <property type="evidence" value="ECO:0007669"/>
    <property type="project" value="InterPro"/>
</dbReference>
<keyword evidence="5" id="KW-1185">Reference proteome</keyword>
<dbReference type="InterPro" id="IPR044839">
    <property type="entry name" value="NDR1-like"/>
</dbReference>
<comment type="caution">
    <text evidence="4">The sequence shown here is derived from an EMBL/GenBank/DDBJ whole genome shotgun (WGS) entry which is preliminary data.</text>
</comment>
<dbReference type="OrthoDB" id="695142at2759"/>
<evidence type="ECO:0000313" key="4">
    <source>
        <dbReference type="EMBL" id="OIT34054.1"/>
    </source>
</evidence>
<keyword evidence="2 3" id="KW-0472">Membrane</keyword>
<dbReference type="PANTHER" id="PTHR31234:SF55">
    <property type="entry name" value="LATE EMBRYOGENESIS ABUNDANT (LEA) HYDROXYPROLINE-RICH GLYCOPROTEIN FAMILY"/>
    <property type="match status" value="1"/>
</dbReference>
<dbReference type="Proteomes" id="UP000187609">
    <property type="component" value="Unassembled WGS sequence"/>
</dbReference>
<sequence>MDFSKNIENQQKTVMGYPSMARHNEISHKQAAIFPSTYDNNSINVLHPPSYIMPAQGYPSNYNPNSYPLGADAAYYVNYSQKYTPLQEENNSRASFGRYMTSMMLILIIGMIMFSLVIWLLFGTEKPEFHLVSMEVPSLMITSTSILGNWQVNVSMKNSNKDLDIKLNTGNTAIIYKTNVLAETAVDPFKLASQSSAILFSNLTTSAGTFLDKGILAEATGERNNGVLKFTLQIYLGIQYTSNTESKTERLRIYCNDVKVQFGHGPQDKGELTKADPIDCLINT</sequence>
<reference evidence="4" key="1">
    <citation type="submission" date="2016-11" db="EMBL/GenBank/DDBJ databases">
        <title>The genome of Nicotiana attenuata.</title>
        <authorList>
            <person name="Xu S."/>
            <person name="Brockmoeller T."/>
            <person name="Gaquerel E."/>
            <person name="Navarro A."/>
            <person name="Kuhl H."/>
            <person name="Gase K."/>
            <person name="Ling Z."/>
            <person name="Zhou W."/>
            <person name="Kreitzer C."/>
            <person name="Stanke M."/>
            <person name="Tang H."/>
            <person name="Lyons E."/>
            <person name="Pandey P."/>
            <person name="Pandey S.P."/>
            <person name="Timmermann B."/>
            <person name="Baldwin I.T."/>
        </authorList>
    </citation>
    <scope>NUCLEOTIDE SEQUENCE [LARGE SCALE GENOMIC DNA]</scope>
    <source>
        <strain evidence="4">UT</strain>
    </source>
</reference>
<protein>
    <recommendedName>
        <fullName evidence="6">Late embryogenesis abundant protein LEA-2 subgroup domain-containing protein</fullName>
    </recommendedName>
</protein>
<dbReference type="KEGG" id="nau:109205205"/>
<organism evidence="4 5">
    <name type="scientific">Nicotiana attenuata</name>
    <name type="common">Coyote tobacco</name>
    <dbReference type="NCBI Taxonomy" id="49451"/>
    <lineage>
        <taxon>Eukaryota</taxon>
        <taxon>Viridiplantae</taxon>
        <taxon>Streptophyta</taxon>
        <taxon>Embryophyta</taxon>
        <taxon>Tracheophyta</taxon>
        <taxon>Spermatophyta</taxon>
        <taxon>Magnoliopsida</taxon>
        <taxon>eudicotyledons</taxon>
        <taxon>Gunneridae</taxon>
        <taxon>Pentapetalae</taxon>
        <taxon>asterids</taxon>
        <taxon>lamiids</taxon>
        <taxon>Solanales</taxon>
        <taxon>Solanaceae</taxon>
        <taxon>Nicotianoideae</taxon>
        <taxon>Nicotianeae</taxon>
        <taxon>Nicotiana</taxon>
    </lineage>
</organism>
<dbReference type="EMBL" id="MJEQ01000779">
    <property type="protein sequence ID" value="OIT34054.1"/>
    <property type="molecule type" value="Genomic_DNA"/>
</dbReference>